<organism evidence="2 3">
    <name type="scientific">Melanomma pulvis-pyrius CBS 109.77</name>
    <dbReference type="NCBI Taxonomy" id="1314802"/>
    <lineage>
        <taxon>Eukaryota</taxon>
        <taxon>Fungi</taxon>
        <taxon>Dikarya</taxon>
        <taxon>Ascomycota</taxon>
        <taxon>Pezizomycotina</taxon>
        <taxon>Dothideomycetes</taxon>
        <taxon>Pleosporomycetidae</taxon>
        <taxon>Pleosporales</taxon>
        <taxon>Melanommataceae</taxon>
        <taxon>Melanomma</taxon>
    </lineage>
</organism>
<feature type="region of interest" description="Disordered" evidence="1">
    <location>
        <begin position="279"/>
        <end position="302"/>
    </location>
</feature>
<dbReference type="AlphaFoldDB" id="A0A6A6XXU5"/>
<feature type="region of interest" description="Disordered" evidence="1">
    <location>
        <begin position="152"/>
        <end position="178"/>
    </location>
</feature>
<proteinExistence type="predicted"/>
<evidence type="ECO:0000313" key="3">
    <source>
        <dbReference type="Proteomes" id="UP000799757"/>
    </source>
</evidence>
<dbReference type="Proteomes" id="UP000799757">
    <property type="component" value="Unassembled WGS sequence"/>
</dbReference>
<accession>A0A6A6XXU5</accession>
<evidence type="ECO:0000313" key="2">
    <source>
        <dbReference type="EMBL" id="KAF2801083.1"/>
    </source>
</evidence>
<gene>
    <name evidence="2" type="ORF">K505DRAFT_291586</name>
</gene>
<sequence length="356" mass="39570">MAFSSPSLFTLCISSLSSPLSLRESRIRTQTADIFNAILHVRTSLDRAKSALSTLKRIDSIQPLQLYDYEALILDTEAALKDVQLLVELLRIDEIEKGVFRWGSRAKWVALDKRKLAEKLSRLGICHQNLTQVVGRMEHLAATAIHIPTKKVEREDQTFSHRHSTPTSPGLPYTPSSLMDWKRKGRNSLLEYRNSSSSTATGAYSPNASAPVELYGAGMPATPELGYLSPALKRVPVSPFPSQPSQIPELGYPSPRLTPNTYSRRQFSDEATTSRVASEGAQHHQYEASWSGHSPPPRSFHSSVDIDEIARGKEVWHSPHSSGHYVPGTNIARIGSGEQMTRRSWLGSQIAHSEHR</sequence>
<name>A0A6A6XXU5_9PLEO</name>
<keyword evidence="3" id="KW-1185">Reference proteome</keyword>
<protein>
    <submittedName>
        <fullName evidence="2">Uncharacterized protein</fullName>
    </submittedName>
</protein>
<dbReference type="EMBL" id="MU001739">
    <property type="protein sequence ID" value="KAF2801083.1"/>
    <property type="molecule type" value="Genomic_DNA"/>
</dbReference>
<evidence type="ECO:0000256" key="1">
    <source>
        <dbReference type="SAM" id="MobiDB-lite"/>
    </source>
</evidence>
<reference evidence="2" key="1">
    <citation type="journal article" date="2020" name="Stud. Mycol.">
        <title>101 Dothideomycetes genomes: a test case for predicting lifestyles and emergence of pathogens.</title>
        <authorList>
            <person name="Haridas S."/>
            <person name="Albert R."/>
            <person name="Binder M."/>
            <person name="Bloem J."/>
            <person name="Labutti K."/>
            <person name="Salamov A."/>
            <person name="Andreopoulos B."/>
            <person name="Baker S."/>
            <person name="Barry K."/>
            <person name="Bills G."/>
            <person name="Bluhm B."/>
            <person name="Cannon C."/>
            <person name="Castanera R."/>
            <person name="Culley D."/>
            <person name="Daum C."/>
            <person name="Ezra D."/>
            <person name="Gonzalez J."/>
            <person name="Henrissat B."/>
            <person name="Kuo A."/>
            <person name="Liang C."/>
            <person name="Lipzen A."/>
            <person name="Lutzoni F."/>
            <person name="Magnuson J."/>
            <person name="Mondo S."/>
            <person name="Nolan M."/>
            <person name="Ohm R."/>
            <person name="Pangilinan J."/>
            <person name="Park H.-J."/>
            <person name="Ramirez L."/>
            <person name="Alfaro M."/>
            <person name="Sun H."/>
            <person name="Tritt A."/>
            <person name="Yoshinaga Y."/>
            <person name="Zwiers L.-H."/>
            <person name="Turgeon B."/>
            <person name="Goodwin S."/>
            <person name="Spatafora J."/>
            <person name="Crous P."/>
            <person name="Grigoriev I."/>
        </authorList>
    </citation>
    <scope>NUCLEOTIDE SEQUENCE</scope>
    <source>
        <strain evidence="2">CBS 109.77</strain>
    </source>
</reference>
<dbReference type="OrthoDB" id="3800389at2759"/>